<comment type="subcellular location">
    <subcellularLocation>
        <location evidence="5">Cell inner membrane</location>
        <topology evidence="5">Multi-pass membrane protein</topology>
    </subcellularLocation>
</comment>
<keyword evidence="2 5" id="KW-0812">Transmembrane</keyword>
<proteinExistence type="inferred from homology"/>
<dbReference type="Proteomes" id="UP000664914">
    <property type="component" value="Chromosome"/>
</dbReference>
<reference evidence="6" key="1">
    <citation type="submission" date="2020-07" db="EMBL/GenBank/DDBJ databases">
        <authorList>
            <person name="Camacho E."/>
        </authorList>
    </citation>
    <scope>NUCLEOTIDE SEQUENCE</scope>
    <source>
        <strain evidence="6">MPO218</strain>
    </source>
</reference>
<reference evidence="6" key="2">
    <citation type="submission" date="2021-04" db="EMBL/GenBank/DDBJ databases">
        <title>Isolation and genomic analysis of the ibuprofen-degrading bacterium Sphingomonas strain MPO218.</title>
        <authorList>
            <person name="Aulestia M."/>
            <person name="Flores A."/>
            <person name="Mangas E.L."/>
            <person name="Perez-Pulido A.J."/>
            <person name="Santero E."/>
            <person name="Camacho E.M."/>
        </authorList>
    </citation>
    <scope>NUCLEOTIDE SEQUENCE</scope>
    <source>
        <strain evidence="6">MPO218</strain>
    </source>
</reference>
<dbReference type="HAMAP" id="MF_00189">
    <property type="entry name" value="YciB"/>
    <property type="match status" value="1"/>
</dbReference>
<feature type="transmembrane region" description="Helical" evidence="5">
    <location>
        <begin position="42"/>
        <end position="62"/>
    </location>
</feature>
<comment type="similarity">
    <text evidence="5">Belongs to the YciB family.</text>
</comment>
<gene>
    <name evidence="5" type="primary">yciB</name>
    <name evidence="6" type="ORF">HRJ34_18585</name>
</gene>
<dbReference type="InterPro" id="IPR006008">
    <property type="entry name" value="YciB"/>
</dbReference>
<dbReference type="Pfam" id="PF04279">
    <property type="entry name" value="IspA"/>
    <property type="match status" value="1"/>
</dbReference>
<evidence type="ECO:0000256" key="2">
    <source>
        <dbReference type="ARBA" id="ARBA00022692"/>
    </source>
</evidence>
<keyword evidence="4 5" id="KW-0472">Membrane</keyword>
<organism evidence="6 7">
    <name type="scientific">Rhizorhabdus wittichii</name>
    <dbReference type="NCBI Taxonomy" id="160791"/>
    <lineage>
        <taxon>Bacteria</taxon>
        <taxon>Pseudomonadati</taxon>
        <taxon>Pseudomonadota</taxon>
        <taxon>Alphaproteobacteria</taxon>
        <taxon>Sphingomonadales</taxon>
        <taxon>Sphingomonadaceae</taxon>
        <taxon>Rhizorhabdus</taxon>
    </lineage>
</organism>
<feature type="transmembrane region" description="Helical" evidence="5">
    <location>
        <begin position="140"/>
        <end position="157"/>
    </location>
</feature>
<evidence type="ECO:0000256" key="3">
    <source>
        <dbReference type="ARBA" id="ARBA00022989"/>
    </source>
</evidence>
<protein>
    <recommendedName>
        <fullName evidence="5">Inner membrane-spanning protein YciB</fullName>
    </recommendedName>
</protein>
<evidence type="ECO:0000256" key="4">
    <source>
        <dbReference type="ARBA" id="ARBA00023136"/>
    </source>
</evidence>
<name>A0A975D236_9SPHN</name>
<evidence type="ECO:0000256" key="1">
    <source>
        <dbReference type="ARBA" id="ARBA00022475"/>
    </source>
</evidence>
<dbReference type="PANTHER" id="PTHR36917">
    <property type="entry name" value="INTRACELLULAR SEPTATION PROTEIN A-RELATED"/>
    <property type="match status" value="1"/>
</dbReference>
<evidence type="ECO:0000313" key="6">
    <source>
        <dbReference type="EMBL" id="QTH20335.1"/>
    </source>
</evidence>
<feature type="transmembrane region" description="Helical" evidence="5">
    <location>
        <begin position="100"/>
        <end position="120"/>
    </location>
</feature>
<dbReference type="EMBL" id="CP059319">
    <property type="protein sequence ID" value="QTH20335.1"/>
    <property type="molecule type" value="Genomic_DNA"/>
</dbReference>
<feature type="transmembrane region" description="Helical" evidence="5">
    <location>
        <begin position="18"/>
        <end position="35"/>
    </location>
</feature>
<keyword evidence="1 5" id="KW-1003">Cell membrane</keyword>
<dbReference type="AlphaFoldDB" id="A0A975D236"/>
<keyword evidence="5" id="KW-0997">Cell inner membrane</keyword>
<dbReference type="RefSeq" id="WP_012049133.1">
    <property type="nucleotide sequence ID" value="NZ_CP059319.1"/>
</dbReference>
<accession>A0A975D236</accession>
<evidence type="ECO:0000256" key="5">
    <source>
        <dbReference type="HAMAP-Rule" id="MF_00189"/>
    </source>
</evidence>
<dbReference type="NCBIfam" id="NF001323">
    <property type="entry name" value="PRK00259.1-1"/>
    <property type="match status" value="1"/>
</dbReference>
<dbReference type="PANTHER" id="PTHR36917:SF1">
    <property type="entry name" value="INNER MEMBRANE-SPANNING PROTEIN YCIB"/>
    <property type="match status" value="1"/>
</dbReference>
<keyword evidence="3 5" id="KW-1133">Transmembrane helix</keyword>
<dbReference type="OMA" id="VWRTQST"/>
<evidence type="ECO:0000313" key="7">
    <source>
        <dbReference type="Proteomes" id="UP000664914"/>
    </source>
</evidence>
<comment type="function">
    <text evidence="5">Plays a role in cell envelope biogenesis, maintenance of cell envelope integrity and membrane homeostasis.</text>
</comment>
<sequence>MTGDRAAQPSAGKREPAAGLKLAIDLGPLLVYLLAYWATRNIVLSTGIFMAATLAAIVGSWITVRRVSAMLLFSGAMVLVFGGLTVWLHDATFIKMKPTVYYLMVAAILGFGLFTDRPTLKLVLGQAYPGLSDLGWTKLTRNWALFFVAMAIANEAVWRSTSMEFWLGYKLWGAMPATILFALANVPMLMKHGLTTEKAEDAALPPQG</sequence>
<feature type="transmembrane region" description="Helical" evidence="5">
    <location>
        <begin position="169"/>
        <end position="190"/>
    </location>
</feature>
<feature type="transmembrane region" description="Helical" evidence="5">
    <location>
        <begin position="68"/>
        <end position="88"/>
    </location>
</feature>
<dbReference type="GO" id="GO:0005886">
    <property type="term" value="C:plasma membrane"/>
    <property type="evidence" value="ECO:0007669"/>
    <property type="project" value="UniProtKB-SubCell"/>
</dbReference>